<name>A0AAV4MN52_CAEEX</name>
<dbReference type="EMBL" id="BPLR01019995">
    <property type="protein sequence ID" value="GIX73846.1"/>
    <property type="molecule type" value="Genomic_DNA"/>
</dbReference>
<gene>
    <name evidence="1" type="ORF">CEXT_592961</name>
</gene>
<accession>A0AAV4MN52</accession>
<protein>
    <submittedName>
        <fullName evidence="1">Uncharacterized protein</fullName>
    </submittedName>
</protein>
<dbReference type="Proteomes" id="UP001054945">
    <property type="component" value="Unassembled WGS sequence"/>
</dbReference>
<reference evidence="1 2" key="1">
    <citation type="submission" date="2021-06" db="EMBL/GenBank/DDBJ databases">
        <title>Caerostris extrusa draft genome.</title>
        <authorList>
            <person name="Kono N."/>
            <person name="Arakawa K."/>
        </authorList>
    </citation>
    <scope>NUCLEOTIDE SEQUENCE [LARGE SCALE GENOMIC DNA]</scope>
</reference>
<evidence type="ECO:0000313" key="2">
    <source>
        <dbReference type="Proteomes" id="UP001054945"/>
    </source>
</evidence>
<keyword evidence="2" id="KW-1185">Reference proteome</keyword>
<dbReference type="AlphaFoldDB" id="A0AAV4MN52"/>
<organism evidence="1 2">
    <name type="scientific">Caerostris extrusa</name>
    <name type="common">Bark spider</name>
    <name type="synonym">Caerostris bankana</name>
    <dbReference type="NCBI Taxonomy" id="172846"/>
    <lineage>
        <taxon>Eukaryota</taxon>
        <taxon>Metazoa</taxon>
        <taxon>Ecdysozoa</taxon>
        <taxon>Arthropoda</taxon>
        <taxon>Chelicerata</taxon>
        <taxon>Arachnida</taxon>
        <taxon>Araneae</taxon>
        <taxon>Araneomorphae</taxon>
        <taxon>Entelegynae</taxon>
        <taxon>Araneoidea</taxon>
        <taxon>Araneidae</taxon>
        <taxon>Caerostris</taxon>
    </lineage>
</organism>
<evidence type="ECO:0000313" key="1">
    <source>
        <dbReference type="EMBL" id="GIX73846.1"/>
    </source>
</evidence>
<comment type="caution">
    <text evidence="1">The sequence shown here is derived from an EMBL/GenBank/DDBJ whole genome shotgun (WGS) entry which is preliminary data.</text>
</comment>
<proteinExistence type="predicted"/>
<sequence length="87" mass="10098">MAEWLWRQTKVAIVMLAIDDVYVSHAINFSELDNSSSPQSQWTFSSLFRRQALTGALSQFKPTSRHAKLNNMSRHQLNLFSIVRQMQ</sequence>